<evidence type="ECO:0000256" key="5">
    <source>
        <dbReference type="ARBA" id="ARBA00022801"/>
    </source>
</evidence>
<keyword evidence="6" id="KW-0862">Zinc</keyword>
<evidence type="ECO:0000256" key="3">
    <source>
        <dbReference type="ARBA" id="ARBA00022679"/>
    </source>
</evidence>
<evidence type="ECO:0000313" key="12">
    <source>
        <dbReference type="Proteomes" id="UP000001880"/>
    </source>
</evidence>
<comment type="catalytic activity">
    <reaction evidence="9">
        <text>S-methyl-5'-thioadenosine + phosphate = 5-(methylsulfanyl)-alpha-D-ribose 1-phosphate + adenine</text>
        <dbReference type="Rhea" id="RHEA:11852"/>
        <dbReference type="ChEBI" id="CHEBI:16708"/>
        <dbReference type="ChEBI" id="CHEBI:17509"/>
        <dbReference type="ChEBI" id="CHEBI:43474"/>
        <dbReference type="ChEBI" id="CHEBI:58533"/>
        <dbReference type="EC" id="2.4.2.28"/>
    </reaction>
    <physiologicalReaction direction="left-to-right" evidence="9">
        <dbReference type="Rhea" id="RHEA:11853"/>
    </physiologicalReaction>
</comment>
<dbReference type="HOGENOM" id="CLU_065784_0_0_7"/>
<dbReference type="eggNOG" id="COG1496">
    <property type="taxonomic scope" value="Bacteria"/>
</dbReference>
<accession>D0LHF6</accession>
<keyword evidence="5" id="KW-0378">Hydrolase</keyword>
<evidence type="ECO:0000256" key="7">
    <source>
        <dbReference type="ARBA" id="ARBA00047989"/>
    </source>
</evidence>
<dbReference type="CDD" id="cd16833">
    <property type="entry name" value="YfiH"/>
    <property type="match status" value="1"/>
</dbReference>
<protein>
    <recommendedName>
        <fullName evidence="10">Purine nucleoside phosphorylase</fullName>
    </recommendedName>
</protein>
<evidence type="ECO:0000256" key="10">
    <source>
        <dbReference type="RuleBase" id="RU361274"/>
    </source>
</evidence>
<evidence type="ECO:0000256" key="6">
    <source>
        <dbReference type="ARBA" id="ARBA00022833"/>
    </source>
</evidence>
<dbReference type="GO" id="GO:0016787">
    <property type="term" value="F:hydrolase activity"/>
    <property type="evidence" value="ECO:0007669"/>
    <property type="project" value="UniProtKB-KW"/>
</dbReference>
<comment type="catalytic activity">
    <reaction evidence="1">
        <text>inosine + phosphate = alpha-D-ribose 1-phosphate + hypoxanthine</text>
        <dbReference type="Rhea" id="RHEA:27646"/>
        <dbReference type="ChEBI" id="CHEBI:17368"/>
        <dbReference type="ChEBI" id="CHEBI:17596"/>
        <dbReference type="ChEBI" id="CHEBI:43474"/>
        <dbReference type="ChEBI" id="CHEBI:57720"/>
        <dbReference type="EC" id="2.4.2.1"/>
    </reaction>
    <physiologicalReaction direction="left-to-right" evidence="1">
        <dbReference type="Rhea" id="RHEA:27647"/>
    </physiologicalReaction>
</comment>
<evidence type="ECO:0000256" key="1">
    <source>
        <dbReference type="ARBA" id="ARBA00000553"/>
    </source>
</evidence>
<comment type="catalytic activity">
    <reaction evidence="7">
        <text>adenosine + H2O + H(+) = inosine + NH4(+)</text>
        <dbReference type="Rhea" id="RHEA:24408"/>
        <dbReference type="ChEBI" id="CHEBI:15377"/>
        <dbReference type="ChEBI" id="CHEBI:15378"/>
        <dbReference type="ChEBI" id="CHEBI:16335"/>
        <dbReference type="ChEBI" id="CHEBI:17596"/>
        <dbReference type="ChEBI" id="CHEBI:28938"/>
        <dbReference type="EC" id="3.5.4.4"/>
    </reaction>
    <physiologicalReaction direction="left-to-right" evidence="7">
        <dbReference type="Rhea" id="RHEA:24409"/>
    </physiologicalReaction>
</comment>
<dbReference type="InterPro" id="IPR011324">
    <property type="entry name" value="Cytotoxic_necrot_fac-like_cat"/>
</dbReference>
<keyword evidence="3" id="KW-0808">Transferase</keyword>
<gene>
    <name evidence="11" type="ordered locus">Hoch_0177</name>
</gene>
<dbReference type="SUPFAM" id="SSF64438">
    <property type="entry name" value="CNF1/YfiH-like putative cysteine hydrolases"/>
    <property type="match status" value="1"/>
</dbReference>
<sequence length="260" mass="28091">MSQLVPDGEIRLYRSRLIDDTLFLHGFPERTGGVSSGLRRSLNMGVRWGDDYAAVERNRALLAEHAGYPPEALVATKHVHGNAVWVVGEPLPEPAEFDGLVSDQPGQILGAFAADCIPIVFADPEARVCGAAHAGWRGTLSGVAGNVIARMLERGSKAADVRVALGPSIGPCCFEVGPEVVAAFREVWGDLAGMVVAGPRREHIDLRVVSRAVLERAGVSREHLDDTPPCTMCHEERFFSYRRDGREGGMHMGFIGLRAS</sequence>
<dbReference type="Proteomes" id="UP000001880">
    <property type="component" value="Chromosome"/>
</dbReference>
<dbReference type="KEGG" id="hoh:Hoch_0177"/>
<dbReference type="AlphaFoldDB" id="D0LHF6"/>
<evidence type="ECO:0000256" key="4">
    <source>
        <dbReference type="ARBA" id="ARBA00022723"/>
    </source>
</evidence>
<keyword evidence="4" id="KW-0479">Metal-binding</keyword>
<dbReference type="OrthoDB" id="4279at2"/>
<dbReference type="Gene3D" id="3.60.140.10">
    <property type="entry name" value="CNF1/YfiH-like putative cysteine hydrolases"/>
    <property type="match status" value="1"/>
</dbReference>
<comment type="similarity">
    <text evidence="2 10">Belongs to the purine nucleoside phosphorylase YfiH/LACC1 family.</text>
</comment>
<evidence type="ECO:0000256" key="2">
    <source>
        <dbReference type="ARBA" id="ARBA00007353"/>
    </source>
</evidence>
<name>D0LHF6_HALO1</name>
<dbReference type="EMBL" id="CP001804">
    <property type="protein sequence ID" value="ACY12818.1"/>
    <property type="molecule type" value="Genomic_DNA"/>
</dbReference>
<dbReference type="PANTHER" id="PTHR30616">
    <property type="entry name" value="UNCHARACTERIZED PROTEIN YFIH"/>
    <property type="match status" value="1"/>
</dbReference>
<dbReference type="NCBIfam" id="TIGR00726">
    <property type="entry name" value="peptidoglycan editing factor PgeF"/>
    <property type="match status" value="1"/>
</dbReference>
<dbReference type="GO" id="GO:0005507">
    <property type="term" value="F:copper ion binding"/>
    <property type="evidence" value="ECO:0007669"/>
    <property type="project" value="TreeGrafter"/>
</dbReference>
<dbReference type="InterPro" id="IPR003730">
    <property type="entry name" value="Cu_polyphenol_OxRdtase"/>
</dbReference>
<keyword evidence="12" id="KW-1185">Reference proteome</keyword>
<dbReference type="Pfam" id="PF02578">
    <property type="entry name" value="Cu-oxidase_4"/>
    <property type="match status" value="1"/>
</dbReference>
<comment type="catalytic activity">
    <reaction evidence="8">
        <text>adenosine + phosphate = alpha-D-ribose 1-phosphate + adenine</text>
        <dbReference type="Rhea" id="RHEA:27642"/>
        <dbReference type="ChEBI" id="CHEBI:16335"/>
        <dbReference type="ChEBI" id="CHEBI:16708"/>
        <dbReference type="ChEBI" id="CHEBI:43474"/>
        <dbReference type="ChEBI" id="CHEBI:57720"/>
        <dbReference type="EC" id="2.4.2.1"/>
    </reaction>
    <physiologicalReaction direction="left-to-right" evidence="8">
        <dbReference type="Rhea" id="RHEA:27643"/>
    </physiologicalReaction>
</comment>
<proteinExistence type="inferred from homology"/>
<reference evidence="11 12" key="1">
    <citation type="journal article" date="2010" name="Stand. Genomic Sci.">
        <title>Complete genome sequence of Haliangium ochraceum type strain (SMP-2).</title>
        <authorList>
            <consortium name="US DOE Joint Genome Institute (JGI-PGF)"/>
            <person name="Ivanova N."/>
            <person name="Daum C."/>
            <person name="Lang E."/>
            <person name="Abt B."/>
            <person name="Kopitz M."/>
            <person name="Saunders E."/>
            <person name="Lapidus A."/>
            <person name="Lucas S."/>
            <person name="Glavina Del Rio T."/>
            <person name="Nolan M."/>
            <person name="Tice H."/>
            <person name="Copeland A."/>
            <person name="Cheng J.F."/>
            <person name="Chen F."/>
            <person name="Bruce D."/>
            <person name="Goodwin L."/>
            <person name="Pitluck S."/>
            <person name="Mavromatis K."/>
            <person name="Pati A."/>
            <person name="Mikhailova N."/>
            <person name="Chen A."/>
            <person name="Palaniappan K."/>
            <person name="Land M."/>
            <person name="Hauser L."/>
            <person name="Chang Y.J."/>
            <person name="Jeffries C.D."/>
            <person name="Detter J.C."/>
            <person name="Brettin T."/>
            <person name="Rohde M."/>
            <person name="Goker M."/>
            <person name="Bristow J."/>
            <person name="Markowitz V."/>
            <person name="Eisen J.A."/>
            <person name="Hugenholtz P."/>
            <person name="Kyrpides N.C."/>
            <person name="Klenk H.P."/>
        </authorList>
    </citation>
    <scope>NUCLEOTIDE SEQUENCE [LARGE SCALE GENOMIC DNA]</scope>
    <source>
        <strain evidence="12">DSM 14365 / CIP 107738 / JCM 11303 / AJ 13395 / SMP-2</strain>
    </source>
</reference>
<organism evidence="11 12">
    <name type="scientific">Haliangium ochraceum (strain DSM 14365 / JCM 11303 / SMP-2)</name>
    <dbReference type="NCBI Taxonomy" id="502025"/>
    <lineage>
        <taxon>Bacteria</taxon>
        <taxon>Pseudomonadati</taxon>
        <taxon>Myxococcota</taxon>
        <taxon>Polyangia</taxon>
        <taxon>Haliangiales</taxon>
        <taxon>Kofleriaceae</taxon>
        <taxon>Haliangium</taxon>
    </lineage>
</organism>
<dbReference type="RefSeq" id="WP_012825445.1">
    <property type="nucleotide sequence ID" value="NC_013440.1"/>
</dbReference>
<dbReference type="InterPro" id="IPR038371">
    <property type="entry name" value="Cu_polyphenol_OxRdtase_sf"/>
</dbReference>
<evidence type="ECO:0000256" key="8">
    <source>
        <dbReference type="ARBA" id="ARBA00048968"/>
    </source>
</evidence>
<evidence type="ECO:0000313" key="11">
    <source>
        <dbReference type="EMBL" id="ACY12818.1"/>
    </source>
</evidence>
<dbReference type="STRING" id="502025.Hoch_0177"/>
<dbReference type="PANTHER" id="PTHR30616:SF2">
    <property type="entry name" value="PURINE NUCLEOSIDE PHOSPHORYLASE LACC1"/>
    <property type="match status" value="1"/>
</dbReference>
<dbReference type="GO" id="GO:0017061">
    <property type="term" value="F:S-methyl-5-thioadenosine phosphorylase activity"/>
    <property type="evidence" value="ECO:0007669"/>
    <property type="project" value="UniProtKB-EC"/>
</dbReference>
<evidence type="ECO:0000256" key="9">
    <source>
        <dbReference type="ARBA" id="ARBA00049893"/>
    </source>
</evidence>